<evidence type="ECO:0000259" key="1">
    <source>
        <dbReference type="Pfam" id="PF13568"/>
    </source>
</evidence>
<keyword evidence="3" id="KW-1185">Reference proteome</keyword>
<reference evidence="2 3" key="1">
    <citation type="submission" date="2018-09" db="EMBL/GenBank/DDBJ databases">
        <title>Genomic Encyclopedia of Type Strains, Phase III (KMG-III): the genomes of soil and plant-associated and newly described type strains.</title>
        <authorList>
            <person name="Whitman W."/>
        </authorList>
    </citation>
    <scope>NUCLEOTIDE SEQUENCE [LARGE SCALE GENOMIC DNA]</scope>
    <source>
        <strain evidence="2 3">CECT 7938</strain>
    </source>
</reference>
<feature type="domain" description="Outer membrane protein beta-barrel" evidence="1">
    <location>
        <begin position="25"/>
        <end position="203"/>
    </location>
</feature>
<dbReference type="EMBL" id="RAPY01000001">
    <property type="protein sequence ID" value="RKE56598.1"/>
    <property type="molecule type" value="Genomic_DNA"/>
</dbReference>
<proteinExistence type="predicted"/>
<comment type="caution">
    <text evidence="2">The sequence shown here is derived from an EMBL/GenBank/DDBJ whole genome shotgun (WGS) entry which is preliminary data.</text>
</comment>
<dbReference type="AlphaFoldDB" id="A0A420BIR8"/>
<dbReference type="Proteomes" id="UP000286246">
    <property type="component" value="Unassembled WGS sequence"/>
</dbReference>
<gene>
    <name evidence="2" type="ORF">DFQ12_1463</name>
</gene>
<dbReference type="InterPro" id="IPR011250">
    <property type="entry name" value="OMP/PagP_B-barrel"/>
</dbReference>
<organism evidence="2 3">
    <name type="scientific">Sphingobacterium detergens</name>
    <dbReference type="NCBI Taxonomy" id="1145106"/>
    <lineage>
        <taxon>Bacteria</taxon>
        <taxon>Pseudomonadati</taxon>
        <taxon>Bacteroidota</taxon>
        <taxon>Sphingobacteriia</taxon>
        <taxon>Sphingobacteriales</taxon>
        <taxon>Sphingobacteriaceae</taxon>
        <taxon>Sphingobacterium</taxon>
    </lineage>
</organism>
<name>A0A420BIR8_SPHD1</name>
<dbReference type="SUPFAM" id="SSF56925">
    <property type="entry name" value="OMPA-like"/>
    <property type="match status" value="1"/>
</dbReference>
<accession>A0A420BIR8</accession>
<sequence>MCKLKDILLIILVVLVGKPSKAQFFFGLSSGYSKNYMASNFDRYFTKKNVPRGGFVCSIDVELYLKRRISMSFSLMYIQKRYSSARIDNYSEIITKMNNNYLQFPLKFQFAIPVINKFCVLLSGGTYMGYWIDAYIKGHVPDIFSLKVSQSEEQIEYYRLVSYQEKYQFNGMKDDRIEFGMVIGTGAEYFLHKNIKLKLDVDYFGSLIEQEK</sequence>
<dbReference type="InterPro" id="IPR025665">
    <property type="entry name" value="Beta-barrel_OMP_2"/>
</dbReference>
<dbReference type="RefSeq" id="WP_120258251.1">
    <property type="nucleotide sequence ID" value="NZ_RAPY01000001.1"/>
</dbReference>
<dbReference type="Pfam" id="PF13568">
    <property type="entry name" value="OMP_b-brl_2"/>
    <property type="match status" value="1"/>
</dbReference>
<evidence type="ECO:0000313" key="2">
    <source>
        <dbReference type="EMBL" id="RKE56598.1"/>
    </source>
</evidence>
<protein>
    <submittedName>
        <fullName evidence="2">Outer membrane protein with beta-barrel domain</fullName>
    </submittedName>
</protein>
<dbReference type="OrthoDB" id="1007524at2"/>
<evidence type="ECO:0000313" key="3">
    <source>
        <dbReference type="Proteomes" id="UP000286246"/>
    </source>
</evidence>